<evidence type="ECO:0008006" key="6">
    <source>
        <dbReference type="Google" id="ProtNLM"/>
    </source>
</evidence>
<dbReference type="PANTHER" id="PTHR45641:SF19">
    <property type="entry name" value="NEPHROCYSTIN-3"/>
    <property type="match status" value="1"/>
</dbReference>
<protein>
    <recommendedName>
        <fullName evidence="6">Kinesin light chain</fullName>
    </recommendedName>
</protein>
<name>A0A9P4N720_9PLEO</name>
<dbReference type="Pfam" id="PF13374">
    <property type="entry name" value="TPR_10"/>
    <property type="match status" value="2"/>
</dbReference>
<keyword evidence="2 3" id="KW-0802">TPR repeat</keyword>
<dbReference type="InterPro" id="IPR011990">
    <property type="entry name" value="TPR-like_helical_dom_sf"/>
</dbReference>
<evidence type="ECO:0000256" key="2">
    <source>
        <dbReference type="ARBA" id="ARBA00022803"/>
    </source>
</evidence>
<evidence type="ECO:0000256" key="3">
    <source>
        <dbReference type="PROSITE-ProRule" id="PRU00339"/>
    </source>
</evidence>
<accession>A0A9P4N720</accession>
<keyword evidence="1" id="KW-0677">Repeat</keyword>
<dbReference type="SUPFAM" id="SSF48452">
    <property type="entry name" value="TPR-like"/>
    <property type="match status" value="1"/>
</dbReference>
<dbReference type="PROSITE" id="PS50005">
    <property type="entry name" value="TPR"/>
    <property type="match status" value="1"/>
</dbReference>
<feature type="repeat" description="TPR" evidence="3">
    <location>
        <begin position="9"/>
        <end position="42"/>
    </location>
</feature>
<evidence type="ECO:0000256" key="1">
    <source>
        <dbReference type="ARBA" id="ARBA00022737"/>
    </source>
</evidence>
<dbReference type="PANTHER" id="PTHR45641">
    <property type="entry name" value="TETRATRICOPEPTIDE REPEAT PROTEIN (AFU_ORTHOLOGUE AFUA_6G03870)"/>
    <property type="match status" value="1"/>
</dbReference>
<reference evidence="5" key="1">
    <citation type="journal article" date="2020" name="Stud. Mycol.">
        <title>101 Dothideomycetes genomes: A test case for predicting lifestyles and emergence of pathogens.</title>
        <authorList>
            <person name="Haridas S."/>
            <person name="Albert R."/>
            <person name="Binder M."/>
            <person name="Bloem J."/>
            <person name="LaButti K."/>
            <person name="Salamov A."/>
            <person name="Andreopoulos B."/>
            <person name="Baker S."/>
            <person name="Barry K."/>
            <person name="Bills G."/>
            <person name="Bluhm B."/>
            <person name="Cannon C."/>
            <person name="Castanera R."/>
            <person name="Culley D."/>
            <person name="Daum C."/>
            <person name="Ezra D."/>
            <person name="Gonzalez J."/>
            <person name="Henrissat B."/>
            <person name="Kuo A."/>
            <person name="Liang C."/>
            <person name="Lipzen A."/>
            <person name="Lutzoni F."/>
            <person name="Magnuson J."/>
            <person name="Mondo S."/>
            <person name="Nolan M."/>
            <person name="Ohm R."/>
            <person name="Pangilinan J."/>
            <person name="Park H.-J."/>
            <person name="Ramirez L."/>
            <person name="Alfaro M."/>
            <person name="Sun H."/>
            <person name="Tritt A."/>
            <person name="Yoshinaga Y."/>
            <person name="Zwiers L.-H."/>
            <person name="Turgeon B."/>
            <person name="Goodwin S."/>
            <person name="Spatafora J."/>
            <person name="Crous P."/>
            <person name="Grigoriev I."/>
        </authorList>
    </citation>
    <scope>NUCLEOTIDE SEQUENCE [LARGE SCALE GENOMIC DNA]</scope>
    <source>
        <strain evidence="5">CBS 304.66</strain>
    </source>
</reference>
<evidence type="ECO:0000313" key="5">
    <source>
        <dbReference type="Proteomes" id="UP000800093"/>
    </source>
</evidence>
<dbReference type="EMBL" id="ML986660">
    <property type="protein sequence ID" value="KAF2261311.1"/>
    <property type="molecule type" value="Genomic_DNA"/>
</dbReference>
<dbReference type="Gene3D" id="1.25.40.10">
    <property type="entry name" value="Tetratricopeptide repeat domain"/>
    <property type="match status" value="1"/>
</dbReference>
<organism evidence="4 5">
    <name type="scientific">Lojkania enalia</name>
    <dbReference type="NCBI Taxonomy" id="147567"/>
    <lineage>
        <taxon>Eukaryota</taxon>
        <taxon>Fungi</taxon>
        <taxon>Dikarya</taxon>
        <taxon>Ascomycota</taxon>
        <taxon>Pezizomycotina</taxon>
        <taxon>Dothideomycetes</taxon>
        <taxon>Pleosporomycetidae</taxon>
        <taxon>Pleosporales</taxon>
        <taxon>Pleosporales incertae sedis</taxon>
        <taxon>Lojkania</taxon>
    </lineage>
</organism>
<dbReference type="Proteomes" id="UP000800093">
    <property type="component" value="Unassembled WGS sequence"/>
</dbReference>
<comment type="caution">
    <text evidence="4">The sequence shown here is derived from an EMBL/GenBank/DDBJ whole genome shotgun (WGS) entry which is preliminary data.</text>
</comment>
<dbReference type="AlphaFoldDB" id="A0A9P4N720"/>
<keyword evidence="5" id="KW-1185">Reference proteome</keyword>
<dbReference type="InterPro" id="IPR019734">
    <property type="entry name" value="TPR_rpt"/>
</dbReference>
<dbReference type="OrthoDB" id="626167at2759"/>
<sequence length="124" mass="13945">MGPEHTSTLSTVNNLGNLYKSLGRLDDAEEMYRRALQGYEKAIKPENVPTYLPALTTMWGFASLCDCQHRVEDARAWYSKALSGYENVVGTDHPKCEMLRSRLAALSIVMRGESCLREGDEELD</sequence>
<proteinExistence type="predicted"/>
<evidence type="ECO:0000313" key="4">
    <source>
        <dbReference type="EMBL" id="KAF2261311.1"/>
    </source>
</evidence>
<gene>
    <name evidence="4" type="ORF">CC78DRAFT_583855</name>
</gene>